<evidence type="ECO:0000256" key="2">
    <source>
        <dbReference type="ARBA" id="ARBA00022517"/>
    </source>
</evidence>
<dbReference type="Pfam" id="PF17384">
    <property type="entry name" value="DUF150_C"/>
    <property type="match status" value="1"/>
</dbReference>
<name>A0A6J5ZLS7_9ZZZZ</name>
<feature type="domain" description="Ribosome maturation factor RimP N-terminal" evidence="3">
    <location>
        <begin position="11"/>
        <end position="82"/>
    </location>
</feature>
<evidence type="ECO:0000313" key="5">
    <source>
        <dbReference type="EMBL" id="CAB4340523.1"/>
    </source>
</evidence>
<evidence type="ECO:0000259" key="3">
    <source>
        <dbReference type="Pfam" id="PF02576"/>
    </source>
</evidence>
<reference evidence="5" key="1">
    <citation type="submission" date="2020-05" db="EMBL/GenBank/DDBJ databases">
        <authorList>
            <person name="Chiriac C."/>
            <person name="Salcher M."/>
            <person name="Ghai R."/>
            <person name="Kavagutti S V."/>
        </authorList>
    </citation>
    <scope>NUCLEOTIDE SEQUENCE</scope>
</reference>
<dbReference type="NCBIfam" id="NF000930">
    <property type="entry name" value="PRK00092.2-2"/>
    <property type="match status" value="1"/>
</dbReference>
<evidence type="ECO:0000256" key="1">
    <source>
        <dbReference type="ARBA" id="ARBA00022490"/>
    </source>
</evidence>
<dbReference type="InterPro" id="IPR028989">
    <property type="entry name" value="RimP_N"/>
</dbReference>
<proteinExistence type="inferred from homology"/>
<dbReference type="Gene3D" id="3.30.300.70">
    <property type="entry name" value="RimP-like superfamily, N-terminal"/>
    <property type="match status" value="1"/>
</dbReference>
<dbReference type="AlphaFoldDB" id="A0A6J5ZLS7"/>
<keyword evidence="2" id="KW-0690">Ribosome biogenesis</keyword>
<accession>A0A6J5ZLS7</accession>
<dbReference type="PANTHER" id="PTHR33867">
    <property type="entry name" value="RIBOSOME MATURATION FACTOR RIMP"/>
    <property type="match status" value="1"/>
</dbReference>
<dbReference type="GO" id="GO:0006412">
    <property type="term" value="P:translation"/>
    <property type="evidence" value="ECO:0007669"/>
    <property type="project" value="TreeGrafter"/>
</dbReference>
<gene>
    <name evidence="5" type="ORF">UFOPK3770_00917</name>
</gene>
<keyword evidence="1" id="KW-0963">Cytoplasm</keyword>
<dbReference type="Pfam" id="PF02576">
    <property type="entry name" value="RimP_N"/>
    <property type="match status" value="1"/>
</dbReference>
<dbReference type="GO" id="GO:0005829">
    <property type="term" value="C:cytosol"/>
    <property type="evidence" value="ECO:0007669"/>
    <property type="project" value="TreeGrafter"/>
</dbReference>
<dbReference type="PANTHER" id="PTHR33867:SF1">
    <property type="entry name" value="RIBOSOME MATURATION FACTOR RIMP"/>
    <property type="match status" value="1"/>
</dbReference>
<evidence type="ECO:0000259" key="4">
    <source>
        <dbReference type="Pfam" id="PF17384"/>
    </source>
</evidence>
<protein>
    <submittedName>
        <fullName evidence="5">Unannotated protein</fullName>
    </submittedName>
</protein>
<dbReference type="HAMAP" id="MF_01077">
    <property type="entry name" value="RimP"/>
    <property type="match status" value="1"/>
</dbReference>
<organism evidence="5">
    <name type="scientific">freshwater metagenome</name>
    <dbReference type="NCBI Taxonomy" id="449393"/>
    <lineage>
        <taxon>unclassified sequences</taxon>
        <taxon>metagenomes</taxon>
        <taxon>ecological metagenomes</taxon>
    </lineage>
</organism>
<dbReference type="GO" id="GO:0000028">
    <property type="term" value="P:ribosomal small subunit assembly"/>
    <property type="evidence" value="ECO:0007669"/>
    <property type="project" value="TreeGrafter"/>
</dbReference>
<dbReference type="InterPro" id="IPR028998">
    <property type="entry name" value="RimP_C"/>
</dbReference>
<dbReference type="InterPro" id="IPR035956">
    <property type="entry name" value="RimP_N_sf"/>
</dbReference>
<dbReference type="EMBL" id="CAESAJ010000101">
    <property type="protein sequence ID" value="CAB4340523.1"/>
    <property type="molecule type" value="Genomic_DNA"/>
</dbReference>
<sequence>MTTAAELISRVAPVVTELGLDLDDVKISGSGKHRVVEIIVDADEPIDLDRIADVSRAVSEFFDESDVMGNAPYLLEVSTRGIGTPLSKPVHWRRNIGRLVTFTTGSNTASGRIMEFVDPSVVVNVKGQTRTLDISSISRAVIDVEFNRKDDA</sequence>
<dbReference type="SUPFAM" id="SSF75420">
    <property type="entry name" value="YhbC-like, N-terminal domain"/>
    <property type="match status" value="1"/>
</dbReference>
<feature type="domain" description="Ribosome maturation factor RimP C-terminal" evidence="4">
    <location>
        <begin position="86"/>
        <end position="146"/>
    </location>
</feature>
<dbReference type="InterPro" id="IPR003728">
    <property type="entry name" value="Ribosome_maturation_RimP"/>
</dbReference>